<dbReference type="InterPro" id="IPR005158">
    <property type="entry name" value="BTAD"/>
</dbReference>
<dbReference type="Pfam" id="PF03704">
    <property type="entry name" value="BTAD"/>
    <property type="match status" value="1"/>
</dbReference>
<keyword evidence="2" id="KW-0805">Transcription regulation</keyword>
<comment type="similarity">
    <text evidence="1">Belongs to the AfsR/DnrI/RedD regulatory family.</text>
</comment>
<dbReference type="SMART" id="SM01043">
    <property type="entry name" value="BTAD"/>
    <property type="match status" value="1"/>
</dbReference>
<evidence type="ECO:0000256" key="5">
    <source>
        <dbReference type="PROSITE-ProRule" id="PRU01091"/>
    </source>
</evidence>
<dbReference type="InterPro" id="IPR036388">
    <property type="entry name" value="WH-like_DNA-bd_sf"/>
</dbReference>
<evidence type="ECO:0000256" key="4">
    <source>
        <dbReference type="ARBA" id="ARBA00023163"/>
    </source>
</evidence>
<evidence type="ECO:0000313" key="7">
    <source>
        <dbReference type="EMBL" id="GAA1978462.1"/>
    </source>
</evidence>
<evidence type="ECO:0000256" key="3">
    <source>
        <dbReference type="ARBA" id="ARBA00023125"/>
    </source>
</evidence>
<dbReference type="PANTHER" id="PTHR35807">
    <property type="entry name" value="TRANSCRIPTIONAL REGULATOR REDD-RELATED"/>
    <property type="match status" value="1"/>
</dbReference>
<dbReference type="Gene3D" id="1.10.10.10">
    <property type="entry name" value="Winged helix-like DNA-binding domain superfamily/Winged helix DNA-binding domain"/>
    <property type="match status" value="1"/>
</dbReference>
<accession>A0ABN2S139</accession>
<feature type="DNA-binding region" description="OmpR/PhoB-type" evidence="5">
    <location>
        <begin position="1"/>
        <end position="66"/>
    </location>
</feature>
<dbReference type="InterPro" id="IPR016032">
    <property type="entry name" value="Sig_transdc_resp-reg_C-effctor"/>
</dbReference>
<evidence type="ECO:0000256" key="1">
    <source>
        <dbReference type="ARBA" id="ARBA00005820"/>
    </source>
</evidence>
<dbReference type="InterPro" id="IPR011990">
    <property type="entry name" value="TPR-like_helical_dom_sf"/>
</dbReference>
<protein>
    <submittedName>
        <fullName evidence="7">AfsR/SARP family transcriptional regulator</fullName>
    </submittedName>
</protein>
<dbReference type="EMBL" id="BAAANN010000030">
    <property type="protein sequence ID" value="GAA1978462.1"/>
    <property type="molecule type" value="Genomic_DNA"/>
</dbReference>
<gene>
    <name evidence="7" type="ORF">GCM10009754_63090</name>
</gene>
<evidence type="ECO:0000259" key="6">
    <source>
        <dbReference type="PROSITE" id="PS51755"/>
    </source>
</evidence>
<dbReference type="Proteomes" id="UP001501116">
    <property type="component" value="Unassembled WGS sequence"/>
</dbReference>
<dbReference type="SUPFAM" id="SSF48452">
    <property type="entry name" value="TPR-like"/>
    <property type="match status" value="1"/>
</dbReference>
<dbReference type="InterPro" id="IPR051677">
    <property type="entry name" value="AfsR-DnrI-RedD_regulator"/>
</dbReference>
<evidence type="ECO:0000256" key="2">
    <source>
        <dbReference type="ARBA" id="ARBA00023015"/>
    </source>
</evidence>
<dbReference type="CDD" id="cd15831">
    <property type="entry name" value="BTAD"/>
    <property type="match status" value="1"/>
</dbReference>
<dbReference type="SUPFAM" id="SSF46894">
    <property type="entry name" value="C-terminal effector domain of the bipartite response regulators"/>
    <property type="match status" value="1"/>
</dbReference>
<proteinExistence type="inferred from homology"/>
<dbReference type="Pfam" id="PF00486">
    <property type="entry name" value="Trans_reg_C"/>
    <property type="match status" value="1"/>
</dbReference>
<dbReference type="PROSITE" id="PS51755">
    <property type="entry name" value="OMPR_PHOB"/>
    <property type="match status" value="1"/>
</dbReference>
<sequence length="222" mass="24296">MLSLGVGLPVTVDQLVDELWPDSATGNARNALQANIVRLRKRLSQITGESGDQIVRTTSIGYVLALPSEAIDAQRFLTTAEQGSRAVGTDPVRAAELLGTALRMWRGPALLDVVGGPRCRGGATSLDERRLAAREDLIAAKLATGAERVVVSELRQLVTEHPEREKFSEQLMLALYRSGRQAEAVDTFHYARRWLDTELGLAPGRGLSQLYHRILNHDHVLG</sequence>
<dbReference type="Gene3D" id="1.25.40.10">
    <property type="entry name" value="Tetratricopeptide repeat domain"/>
    <property type="match status" value="1"/>
</dbReference>
<organism evidence="7 8">
    <name type="scientific">Amycolatopsis minnesotensis</name>
    <dbReference type="NCBI Taxonomy" id="337894"/>
    <lineage>
        <taxon>Bacteria</taxon>
        <taxon>Bacillati</taxon>
        <taxon>Actinomycetota</taxon>
        <taxon>Actinomycetes</taxon>
        <taxon>Pseudonocardiales</taxon>
        <taxon>Pseudonocardiaceae</taxon>
        <taxon>Amycolatopsis</taxon>
    </lineage>
</organism>
<keyword evidence="4" id="KW-0804">Transcription</keyword>
<comment type="caution">
    <text evidence="7">The sequence shown here is derived from an EMBL/GenBank/DDBJ whole genome shotgun (WGS) entry which is preliminary data.</text>
</comment>
<name>A0ABN2S139_9PSEU</name>
<evidence type="ECO:0000313" key="8">
    <source>
        <dbReference type="Proteomes" id="UP001501116"/>
    </source>
</evidence>
<keyword evidence="8" id="KW-1185">Reference proteome</keyword>
<keyword evidence="3 5" id="KW-0238">DNA-binding</keyword>
<dbReference type="PANTHER" id="PTHR35807:SF1">
    <property type="entry name" value="TRANSCRIPTIONAL REGULATOR REDD"/>
    <property type="match status" value="1"/>
</dbReference>
<feature type="domain" description="OmpR/PhoB-type" evidence="6">
    <location>
        <begin position="1"/>
        <end position="66"/>
    </location>
</feature>
<reference evidence="7 8" key="1">
    <citation type="journal article" date="2019" name="Int. J. Syst. Evol. Microbiol.">
        <title>The Global Catalogue of Microorganisms (GCM) 10K type strain sequencing project: providing services to taxonomists for standard genome sequencing and annotation.</title>
        <authorList>
            <consortium name="The Broad Institute Genomics Platform"/>
            <consortium name="The Broad Institute Genome Sequencing Center for Infectious Disease"/>
            <person name="Wu L."/>
            <person name="Ma J."/>
        </authorList>
    </citation>
    <scope>NUCLEOTIDE SEQUENCE [LARGE SCALE GENOMIC DNA]</scope>
    <source>
        <strain evidence="7 8">JCM 14545</strain>
    </source>
</reference>
<dbReference type="InterPro" id="IPR001867">
    <property type="entry name" value="OmpR/PhoB-type_DNA-bd"/>
</dbReference>